<evidence type="ECO:0000259" key="3">
    <source>
        <dbReference type="Pfam" id="PF20469"/>
    </source>
</evidence>
<feature type="compositionally biased region" description="Basic and acidic residues" evidence="1">
    <location>
        <begin position="485"/>
        <end position="494"/>
    </location>
</feature>
<organism evidence="4 5">
    <name type="scientific">Streptomyces akebiae</name>
    <dbReference type="NCBI Taxonomy" id="2865673"/>
    <lineage>
        <taxon>Bacteria</taxon>
        <taxon>Bacillati</taxon>
        <taxon>Actinomycetota</taxon>
        <taxon>Actinomycetes</taxon>
        <taxon>Kitasatosporales</taxon>
        <taxon>Streptomycetaceae</taxon>
        <taxon>Streptomyces</taxon>
    </lineage>
</organism>
<accession>A0ABX8XKJ8</accession>
<dbReference type="CDD" id="cd01026">
    <property type="entry name" value="TOPRIM_OLD"/>
    <property type="match status" value="1"/>
</dbReference>
<keyword evidence="5" id="KW-1185">Reference proteome</keyword>
<evidence type="ECO:0000256" key="1">
    <source>
        <dbReference type="SAM" id="MobiDB-lite"/>
    </source>
</evidence>
<feature type="compositionally biased region" description="Acidic residues" evidence="1">
    <location>
        <begin position="521"/>
        <end position="534"/>
    </location>
</feature>
<dbReference type="RefSeq" id="WP_220645263.1">
    <property type="nucleotide sequence ID" value="NZ_CP080647.1"/>
</dbReference>
<dbReference type="Pfam" id="PF13304">
    <property type="entry name" value="AAA_21"/>
    <property type="match status" value="1"/>
</dbReference>
<dbReference type="InterPro" id="IPR027417">
    <property type="entry name" value="P-loop_NTPase"/>
</dbReference>
<name>A0ABX8XKJ8_9ACTN</name>
<dbReference type="InterPro" id="IPR051396">
    <property type="entry name" value="Bact_Antivir_Def_Nuclease"/>
</dbReference>
<dbReference type="Pfam" id="PF20469">
    <property type="entry name" value="OLD-like_TOPRIM"/>
    <property type="match status" value="1"/>
</dbReference>
<evidence type="ECO:0000313" key="4">
    <source>
        <dbReference type="EMBL" id="QYX76128.1"/>
    </source>
</evidence>
<dbReference type="Proteomes" id="UP000827138">
    <property type="component" value="Chromosome"/>
</dbReference>
<dbReference type="InterPro" id="IPR034139">
    <property type="entry name" value="TOPRIM_OLD"/>
</dbReference>
<sequence>MSQSQEEPQAGMYLSRLGIKNFRSCYEVEVELQPNITLLVGENNSGKSNVIEALRLATTPLNRRSTRWFDESDLSHGREAEEAQFRASYDGLTSAQRAHYIASLDVETNQAAYTTTYKRDESRQQMRPSVTAGPVDGPDAEPEKRDQIAHVYLAPLRDAQRELDSSDGNRLLRIIRYLTDEDEQEAFRAQANDSFTKLKEHPVLTSTTKEIQGHLGELTDSVRGQTVEVAFAEYELHRLARSLRVKMAEAGIPPADLTESGLGYANLLFIATVILELRNAQHMELTLFLVEEPEAHLHPQLQAVLLDYLWEQAEASLKDDSHGPAGRIQVIASTHSPNLASSVGIENVVALRTRVDKERVRDDDGQEKEVLRRKTQALPLAKLALTDDERRKINQYLDATRAGLLFARRVILVEGIAEAVLLPVIARHCVFKGEDQAKQRRDFHGVTIINVGSVDFAPYITLLLSAVNGCRLLDKLTVITDGDPDIPKEQKTDDGEAEGDQSDAQTSTAAAPVEGGPGTDADGDEDEPEDDDDAAVNNRKDRLTAHAESIGASDHLIVAEAPHTLEADLLDPEVNEPVLRTAFLTQRRRSRKKWQEILDDERGRSWGFYLKLRKHKKFIGKGEFAHDVALAIQSGADFEAPRYLADAIRGVLLDARGDEG</sequence>
<feature type="domain" description="ATPase AAA-type core" evidence="2">
    <location>
        <begin position="36"/>
        <end position="340"/>
    </location>
</feature>
<dbReference type="EMBL" id="CP080647">
    <property type="protein sequence ID" value="QYX76128.1"/>
    <property type="molecule type" value="Genomic_DNA"/>
</dbReference>
<evidence type="ECO:0000259" key="2">
    <source>
        <dbReference type="Pfam" id="PF13304"/>
    </source>
</evidence>
<gene>
    <name evidence="4" type="ORF">K1J60_06050</name>
</gene>
<feature type="domain" description="OLD protein-like TOPRIM" evidence="3">
    <location>
        <begin position="405"/>
        <end position="483"/>
    </location>
</feature>
<dbReference type="Gene3D" id="3.40.50.300">
    <property type="entry name" value="P-loop containing nucleotide triphosphate hydrolases"/>
    <property type="match status" value="1"/>
</dbReference>
<feature type="region of interest" description="Disordered" evidence="1">
    <location>
        <begin position="481"/>
        <end position="535"/>
    </location>
</feature>
<feature type="region of interest" description="Disordered" evidence="1">
    <location>
        <begin position="116"/>
        <end position="143"/>
    </location>
</feature>
<protein>
    <submittedName>
        <fullName evidence="4">AAA family ATPase</fullName>
    </submittedName>
</protein>
<evidence type="ECO:0000313" key="5">
    <source>
        <dbReference type="Proteomes" id="UP000827138"/>
    </source>
</evidence>
<dbReference type="PANTHER" id="PTHR43581">
    <property type="entry name" value="ATP/GTP PHOSPHATASE"/>
    <property type="match status" value="1"/>
</dbReference>
<dbReference type="InterPro" id="IPR003959">
    <property type="entry name" value="ATPase_AAA_core"/>
</dbReference>
<dbReference type="SUPFAM" id="SSF52540">
    <property type="entry name" value="P-loop containing nucleoside triphosphate hydrolases"/>
    <property type="match status" value="1"/>
</dbReference>
<reference evidence="4 5" key="1">
    <citation type="submission" date="2021-08" db="EMBL/GenBank/DDBJ databases">
        <authorList>
            <person name="Ping M."/>
        </authorList>
    </citation>
    <scope>NUCLEOTIDE SEQUENCE [LARGE SCALE GENOMIC DNA]</scope>
    <source>
        <strain evidence="4 5">MG28</strain>
    </source>
</reference>
<dbReference type="PANTHER" id="PTHR43581:SF4">
    <property type="entry name" value="ATP_GTP PHOSPHATASE"/>
    <property type="match status" value="1"/>
</dbReference>
<proteinExistence type="predicted"/>